<dbReference type="GO" id="GO:0005886">
    <property type="term" value="C:plasma membrane"/>
    <property type="evidence" value="ECO:0007669"/>
    <property type="project" value="TreeGrafter"/>
</dbReference>
<keyword evidence="4 7" id="KW-0812">Transmembrane</keyword>
<dbReference type="EMBL" id="KV440974">
    <property type="protein sequence ID" value="OAD77426.1"/>
    <property type="molecule type" value="Genomic_DNA"/>
</dbReference>
<evidence type="ECO:0000256" key="7">
    <source>
        <dbReference type="SAM" id="Phobius"/>
    </source>
</evidence>
<evidence type="ECO:0008006" key="10">
    <source>
        <dbReference type="Google" id="ProtNLM"/>
    </source>
</evidence>
<feature type="transmembrane region" description="Helical" evidence="7">
    <location>
        <begin position="14"/>
        <end position="35"/>
    </location>
</feature>
<dbReference type="AlphaFoldDB" id="A0A167P7V6"/>
<sequence>MVKTDERPNWIQTIAYGIQHVLAMFSGTVLIPLLMGFDTNTALFFSGISTIIFFIVTRGRVPSYLGSSGSFVSAVCAVTGYVYSPSTFNENMPVAQGGILILGIIYVAIAIFVLAFGHAWLEFLMPPIVTGAIVSGIGLHLAFSAFTQATSNSFDTWMAVSTVLIIMLLSVYAPLPSIRRMQVSAILLGMIIGYVINLICGLKGAGPAIDYTSVSAAPWVRGPTIHHELVFDSKSISTIAPLIVVVLAENLGHLKALSSMTEKPMEKYLGAAYLGDALSTIMASFVGAPPMTTYAENIGVVAITRIFSPVVFLVAAIVAIILGCIAKFGAVVHTIPPGVFGGVAFVLYTIIGVTGVRIWVINEVDFFDSRNIFVGGIPLMLAATIQVPVQMNNFQLDGIGAATFSSIILYHLLQGTEGWKNYGKAVWRVCRRPLNPTSPV</sequence>
<dbReference type="OrthoDB" id="1641903at2759"/>
<dbReference type="InterPro" id="IPR006043">
    <property type="entry name" value="NCS2"/>
</dbReference>
<feature type="transmembrane region" description="Helical" evidence="7">
    <location>
        <begin position="268"/>
        <end position="286"/>
    </location>
</feature>
<keyword evidence="6 7" id="KW-0472">Membrane</keyword>
<evidence type="ECO:0000313" key="8">
    <source>
        <dbReference type="EMBL" id="OAD77426.1"/>
    </source>
</evidence>
<protein>
    <recommendedName>
        <fullName evidence="10">Xanthine/uracil permease</fullName>
    </recommendedName>
</protein>
<reference evidence="9" key="1">
    <citation type="submission" date="2015-06" db="EMBL/GenBank/DDBJ databases">
        <title>Expansion of signal transduction pathways in fungi by whole-genome duplication.</title>
        <authorList>
            <consortium name="DOE Joint Genome Institute"/>
            <person name="Corrochano L.M."/>
            <person name="Kuo A."/>
            <person name="Marcet-Houben M."/>
            <person name="Polaino S."/>
            <person name="Salamov A."/>
            <person name="Villalobos J.M."/>
            <person name="Alvarez M.I."/>
            <person name="Avalos J."/>
            <person name="Benito E.P."/>
            <person name="Benoit I."/>
            <person name="Burger G."/>
            <person name="Camino L.P."/>
            <person name="Canovas D."/>
            <person name="Cerda-Olmedo E."/>
            <person name="Cheng J.-F."/>
            <person name="Dominguez A."/>
            <person name="Elias M."/>
            <person name="Eslava A.P."/>
            <person name="Glaser F."/>
            <person name="Grimwood J."/>
            <person name="Gutierrez G."/>
            <person name="Heitman J."/>
            <person name="Henrissat B."/>
            <person name="Iturriaga E.A."/>
            <person name="Lang B.F."/>
            <person name="Lavin J.L."/>
            <person name="Lee S."/>
            <person name="Li W."/>
            <person name="Lindquist E."/>
            <person name="Lopez-Garcia S."/>
            <person name="Luque E.M."/>
            <person name="Marcos A.T."/>
            <person name="Martin J."/>
            <person name="McCluskey K."/>
            <person name="Medina H.R."/>
            <person name="Miralles-Duran A."/>
            <person name="Miyazaki A."/>
            <person name="Munoz-Torres E."/>
            <person name="Oguiza J.A."/>
            <person name="Ohm R."/>
            <person name="Olmedo M."/>
            <person name="Orejas M."/>
            <person name="Ortiz-Castellanos L."/>
            <person name="Pisabarro A.G."/>
            <person name="Rodriguez-Romero J."/>
            <person name="Ruiz-Herrera J."/>
            <person name="Ruiz-Vazquez R."/>
            <person name="Sanz C."/>
            <person name="Schackwitz W."/>
            <person name="Schmutz J."/>
            <person name="Shahriari M."/>
            <person name="Shelest E."/>
            <person name="Silva-Franco F."/>
            <person name="Soanes D."/>
            <person name="Syed K."/>
            <person name="Tagua V.G."/>
            <person name="Talbot N.J."/>
            <person name="Thon M."/>
            <person name="De vries R.P."/>
            <person name="Wiebenga A."/>
            <person name="Yadav J.S."/>
            <person name="Braun E.L."/>
            <person name="Baker S."/>
            <person name="Garre V."/>
            <person name="Horwitz B."/>
            <person name="Torres-Martinez S."/>
            <person name="Idnurm A."/>
            <person name="Herrera-Estrella A."/>
            <person name="Gabaldon T."/>
            <person name="Grigoriev I.V."/>
        </authorList>
    </citation>
    <scope>NUCLEOTIDE SEQUENCE [LARGE SCALE GENOMIC DNA]</scope>
    <source>
        <strain evidence="9">NRRL 1555(-)</strain>
    </source>
</reference>
<keyword evidence="5 7" id="KW-1133">Transmembrane helix</keyword>
<organism evidence="8 9">
    <name type="scientific">Phycomyces blakesleeanus (strain ATCC 8743b / DSM 1359 / FGSC 10004 / NBRC 33097 / NRRL 1555)</name>
    <dbReference type="NCBI Taxonomy" id="763407"/>
    <lineage>
        <taxon>Eukaryota</taxon>
        <taxon>Fungi</taxon>
        <taxon>Fungi incertae sedis</taxon>
        <taxon>Mucoromycota</taxon>
        <taxon>Mucoromycotina</taxon>
        <taxon>Mucoromycetes</taxon>
        <taxon>Mucorales</taxon>
        <taxon>Phycomycetaceae</taxon>
        <taxon>Phycomyces</taxon>
    </lineage>
</organism>
<accession>A0A167P7V6</accession>
<dbReference type="Proteomes" id="UP000077315">
    <property type="component" value="Unassembled WGS sequence"/>
</dbReference>
<dbReference type="VEuPathDB" id="FungiDB:PHYBLDRAFT_131129"/>
<dbReference type="PANTHER" id="PTHR42810">
    <property type="entry name" value="PURINE PERMEASE C1399.01C-RELATED"/>
    <property type="match status" value="1"/>
</dbReference>
<proteinExistence type="inferred from homology"/>
<feature type="transmembrane region" description="Helical" evidence="7">
    <location>
        <begin position="306"/>
        <end position="326"/>
    </location>
</feature>
<feature type="transmembrane region" description="Helical" evidence="7">
    <location>
        <begin position="123"/>
        <end position="145"/>
    </location>
</feature>
<feature type="transmembrane region" description="Helical" evidence="7">
    <location>
        <begin position="95"/>
        <end position="116"/>
    </location>
</feature>
<feature type="transmembrane region" description="Helical" evidence="7">
    <location>
        <begin position="41"/>
        <end position="57"/>
    </location>
</feature>
<dbReference type="GeneID" id="28990312"/>
<feature type="transmembrane region" description="Helical" evidence="7">
    <location>
        <begin position="396"/>
        <end position="413"/>
    </location>
</feature>
<evidence type="ECO:0000256" key="6">
    <source>
        <dbReference type="ARBA" id="ARBA00023136"/>
    </source>
</evidence>
<comment type="subcellular location">
    <subcellularLocation>
        <location evidence="1">Membrane</location>
        <topology evidence="1">Multi-pass membrane protein</topology>
    </subcellularLocation>
</comment>
<comment type="similarity">
    <text evidence="2">Belongs to the nucleobase:cation symporter-2 (NCS2) (TC 2.A.40) family.</text>
</comment>
<feature type="transmembrane region" description="Helical" evidence="7">
    <location>
        <begin position="338"/>
        <end position="360"/>
    </location>
</feature>
<evidence type="ECO:0000256" key="3">
    <source>
        <dbReference type="ARBA" id="ARBA00022448"/>
    </source>
</evidence>
<feature type="transmembrane region" description="Helical" evidence="7">
    <location>
        <begin position="187"/>
        <end position="209"/>
    </location>
</feature>
<evidence type="ECO:0000313" key="9">
    <source>
        <dbReference type="Proteomes" id="UP000077315"/>
    </source>
</evidence>
<feature type="transmembrane region" description="Helical" evidence="7">
    <location>
        <begin position="157"/>
        <end position="175"/>
    </location>
</feature>
<gene>
    <name evidence="8" type="ORF">PHYBLDRAFT_131129</name>
</gene>
<dbReference type="RefSeq" id="XP_018295466.1">
    <property type="nucleotide sequence ID" value="XM_018429406.1"/>
</dbReference>
<dbReference type="InParanoid" id="A0A167P7V6"/>
<name>A0A167P7V6_PHYB8</name>
<dbReference type="GO" id="GO:0042907">
    <property type="term" value="F:xanthine transmembrane transporter activity"/>
    <property type="evidence" value="ECO:0007669"/>
    <property type="project" value="TreeGrafter"/>
</dbReference>
<dbReference type="STRING" id="763407.A0A167P7V6"/>
<keyword evidence="3" id="KW-0813">Transport</keyword>
<evidence type="ECO:0000256" key="4">
    <source>
        <dbReference type="ARBA" id="ARBA00022692"/>
    </source>
</evidence>
<evidence type="ECO:0000256" key="5">
    <source>
        <dbReference type="ARBA" id="ARBA00022989"/>
    </source>
</evidence>
<dbReference type="Pfam" id="PF00860">
    <property type="entry name" value="Xan_ur_permease"/>
    <property type="match status" value="1"/>
</dbReference>
<keyword evidence="9" id="KW-1185">Reference proteome</keyword>
<feature type="transmembrane region" description="Helical" evidence="7">
    <location>
        <begin position="64"/>
        <end position="83"/>
    </location>
</feature>
<evidence type="ECO:0000256" key="2">
    <source>
        <dbReference type="ARBA" id="ARBA00008821"/>
    </source>
</evidence>
<dbReference type="PANTHER" id="PTHR42810:SF2">
    <property type="entry name" value="PURINE PERMEASE C1399.01C-RELATED"/>
    <property type="match status" value="1"/>
</dbReference>
<feature type="transmembrane region" description="Helical" evidence="7">
    <location>
        <begin position="372"/>
        <end position="389"/>
    </location>
</feature>
<evidence type="ECO:0000256" key="1">
    <source>
        <dbReference type="ARBA" id="ARBA00004141"/>
    </source>
</evidence>